<accession>A0A7J9HBT8</accession>
<keyword evidence="2" id="KW-1185">Reference proteome</keyword>
<organism evidence="1 2">
    <name type="scientific">Gossypium harknessii</name>
    <dbReference type="NCBI Taxonomy" id="34285"/>
    <lineage>
        <taxon>Eukaryota</taxon>
        <taxon>Viridiplantae</taxon>
        <taxon>Streptophyta</taxon>
        <taxon>Embryophyta</taxon>
        <taxon>Tracheophyta</taxon>
        <taxon>Spermatophyta</taxon>
        <taxon>Magnoliopsida</taxon>
        <taxon>eudicotyledons</taxon>
        <taxon>Gunneridae</taxon>
        <taxon>Pentapetalae</taxon>
        <taxon>rosids</taxon>
        <taxon>malvids</taxon>
        <taxon>Malvales</taxon>
        <taxon>Malvaceae</taxon>
        <taxon>Malvoideae</taxon>
        <taxon>Gossypium</taxon>
    </lineage>
</organism>
<sequence length="28" mass="3376">MRVVQRLPASFNWKARDRACIRVCKEEI</sequence>
<dbReference type="AlphaFoldDB" id="A0A7J9HBT8"/>
<evidence type="ECO:0000313" key="1">
    <source>
        <dbReference type="EMBL" id="MBA0806864.1"/>
    </source>
</evidence>
<dbReference type="Proteomes" id="UP000593560">
    <property type="component" value="Unassembled WGS sequence"/>
</dbReference>
<proteinExistence type="predicted"/>
<gene>
    <name evidence="1" type="ORF">Gohar_022708</name>
</gene>
<reference evidence="1 2" key="1">
    <citation type="journal article" date="2019" name="Genome Biol. Evol.">
        <title>Insights into the evolution of the New World diploid cottons (Gossypium, subgenus Houzingenia) based on genome sequencing.</title>
        <authorList>
            <person name="Grover C.E."/>
            <person name="Arick M.A. 2nd"/>
            <person name="Thrash A."/>
            <person name="Conover J.L."/>
            <person name="Sanders W.S."/>
            <person name="Peterson D.G."/>
            <person name="Frelichowski J.E."/>
            <person name="Scheffler J.A."/>
            <person name="Scheffler B.E."/>
            <person name="Wendel J.F."/>
        </authorList>
    </citation>
    <scope>NUCLEOTIDE SEQUENCE [LARGE SCALE GENOMIC DNA]</scope>
    <source>
        <strain evidence="1">0</strain>
        <tissue evidence="1">Leaf</tissue>
    </source>
</reference>
<dbReference type="EMBL" id="JABFAD010000009">
    <property type="protein sequence ID" value="MBA0806864.1"/>
    <property type="molecule type" value="Genomic_DNA"/>
</dbReference>
<comment type="caution">
    <text evidence="1">The sequence shown here is derived from an EMBL/GenBank/DDBJ whole genome shotgun (WGS) entry which is preliminary data.</text>
</comment>
<name>A0A7J9HBT8_9ROSI</name>
<evidence type="ECO:0000313" key="2">
    <source>
        <dbReference type="Proteomes" id="UP000593560"/>
    </source>
</evidence>
<protein>
    <submittedName>
        <fullName evidence="1">Uncharacterized protein</fullName>
    </submittedName>
</protein>